<proteinExistence type="predicted"/>
<dbReference type="AlphaFoldDB" id="A0A182UIM4"/>
<feature type="transmembrane region" description="Helical" evidence="6">
    <location>
        <begin position="536"/>
        <end position="560"/>
    </location>
</feature>
<organism evidence="7 8">
    <name type="scientific">Anopheles melas</name>
    <dbReference type="NCBI Taxonomy" id="34690"/>
    <lineage>
        <taxon>Eukaryota</taxon>
        <taxon>Metazoa</taxon>
        <taxon>Ecdysozoa</taxon>
        <taxon>Arthropoda</taxon>
        <taxon>Hexapoda</taxon>
        <taxon>Insecta</taxon>
        <taxon>Pterygota</taxon>
        <taxon>Neoptera</taxon>
        <taxon>Endopterygota</taxon>
        <taxon>Diptera</taxon>
        <taxon>Nematocera</taxon>
        <taxon>Culicoidea</taxon>
        <taxon>Culicidae</taxon>
        <taxon>Anophelinae</taxon>
        <taxon>Anopheles</taxon>
    </lineage>
</organism>
<feature type="transmembrane region" description="Helical" evidence="6">
    <location>
        <begin position="505"/>
        <end position="524"/>
    </location>
</feature>
<evidence type="ECO:0000256" key="2">
    <source>
        <dbReference type="ARBA" id="ARBA00022475"/>
    </source>
</evidence>
<dbReference type="EnsemblMetazoa" id="AMEC021083-RA">
    <property type="protein sequence ID" value="AMEC021083-PA"/>
    <property type="gene ID" value="AMEC021083"/>
</dbReference>
<keyword evidence="3 6" id="KW-0812">Transmembrane</keyword>
<dbReference type="GO" id="GO:0005886">
    <property type="term" value="C:plasma membrane"/>
    <property type="evidence" value="ECO:0007669"/>
    <property type="project" value="UniProtKB-SubCell"/>
</dbReference>
<dbReference type="STRING" id="34690.A0A182UIM4"/>
<sequence>MTLIYLTFVCYLILTKLLARWSYITWQVILIAGIAIASYVIDLLCLMRIVGTFARTREEAEQDRRYICKQRTSSRTMPLLELLARLVHLKMVVLGVVPYEFHPATLSLQFRRSLLLYCYIIAIIGPMGRCWVYLTTFFTMNFGVSVAHYTAMFMELLDAILLVVPPCYLLCRHKKVKELFVLLVKVYYSSLSLSIFPLRLWFRACFLFNLVYDSAYGVNVLLNVVLPGTAIHEKYVKILSWSVLSQLTKSIVLLIIYGTAQYLLRMVDHLKDHLAAGRLSTNPVYQEQIRQQHHGPAGYLEFYEQLGKVCETLNDLYGVPLITYFLMTLIHLTFVCYMTLTKVLTRWSFISWHALLIAGIAVASNVIDLLCLMKIVGTFARTREECCVFNLGYEAAHAVTLLANLALQSVFPEGMGKIYPQTLLWIALSNLTKSAVLLTMYGSVQYLMLCTGKLNELLPRLSSWTDPYRQETLRRLHFGRDGLMDFYGQLWQGAELANELFGPPLLAYLAIAFIHTTTIYYRVWSQLTGGLEDQPLVITVHLIVQLIWVTMDLMFLMAVVGSCGQMRQEKVITHFNSKTMLNDKVVNGLLLFSTTIATLLGYLTITYDRKRQELRVSTVLVVYSIVLAILCTFTYQGAQFLSSDMRYRNGIKESAVNKAIGAIQGHVVLHTFLPAVVRRYQKRFEIAQLMRDLFQLKRELFSATELSQRWIKGHILRKITISQLIVTSSFVLAVLAVLDAGEETAIGSELLSLCIFYYPKLTIICSVSLYYAVMLYQQNLHYALNERLKQLIVEHTSGLVDRARGYARLQHAVYVRSKLNYLADARCRIVACCTETHNLYQQMLLSCSFLCMTLIVTQLYHVFELLYLHYRTRSELSFAALGHETFTCLLCYFEVYCIAEACELVREQSLKTQKLLLRLNLSPMDHKLKQSIAAAVTNYLIILIQFEMAIEQ</sequence>
<keyword evidence="8" id="KW-1185">Reference proteome</keyword>
<evidence type="ECO:0000313" key="7">
    <source>
        <dbReference type="EnsemblMetazoa" id="AMEC021083-PA"/>
    </source>
</evidence>
<feature type="transmembrane region" description="Helical" evidence="6">
    <location>
        <begin position="395"/>
        <end position="411"/>
    </location>
</feature>
<dbReference type="GO" id="GO:0050909">
    <property type="term" value="P:sensory perception of taste"/>
    <property type="evidence" value="ECO:0007669"/>
    <property type="project" value="InterPro"/>
</dbReference>
<reference evidence="7" key="2">
    <citation type="submission" date="2020-05" db="UniProtKB">
        <authorList>
            <consortium name="EnsemblMetazoa"/>
        </authorList>
    </citation>
    <scope>IDENTIFICATION</scope>
    <source>
        <strain evidence="7">CM1001059</strain>
    </source>
</reference>
<feature type="transmembrane region" description="Helical" evidence="6">
    <location>
        <begin position="719"/>
        <end position="738"/>
    </location>
</feature>
<dbReference type="Pfam" id="PF08395">
    <property type="entry name" value="7tm_7"/>
    <property type="match status" value="3"/>
</dbReference>
<feature type="transmembrane region" description="Helical" evidence="6">
    <location>
        <begin position="321"/>
        <end position="340"/>
    </location>
</feature>
<keyword evidence="2" id="KW-1003">Cell membrane</keyword>
<feature type="transmembrane region" description="Helical" evidence="6">
    <location>
        <begin position="585"/>
        <end position="605"/>
    </location>
</feature>
<feature type="transmembrane region" description="Helical" evidence="6">
    <location>
        <begin position="617"/>
        <end position="635"/>
    </location>
</feature>
<name>A0A182UIM4_9DIPT</name>
<feature type="transmembrane region" description="Helical" evidence="6">
    <location>
        <begin position="423"/>
        <end position="444"/>
    </location>
</feature>
<feature type="transmembrane region" description="Helical" evidence="6">
    <location>
        <begin position="114"/>
        <end position="134"/>
    </location>
</feature>
<comment type="subcellular location">
    <subcellularLocation>
        <location evidence="1">Cell membrane</location>
        <topology evidence="1">Multi-pass membrane protein</topology>
    </subcellularLocation>
</comment>
<reference evidence="8" key="1">
    <citation type="submission" date="2014-01" db="EMBL/GenBank/DDBJ databases">
        <title>The Genome Sequence of Anopheles melas CM1001059_A (V2).</title>
        <authorList>
            <consortium name="The Broad Institute Genomics Platform"/>
            <person name="Neafsey D.E."/>
            <person name="Besansky N."/>
            <person name="Howell P."/>
            <person name="Walton C."/>
            <person name="Young S.K."/>
            <person name="Zeng Q."/>
            <person name="Gargeya S."/>
            <person name="Fitzgerald M."/>
            <person name="Haas B."/>
            <person name="Abouelleil A."/>
            <person name="Allen A.W."/>
            <person name="Alvarado L."/>
            <person name="Arachchi H.M."/>
            <person name="Berlin A.M."/>
            <person name="Chapman S.B."/>
            <person name="Gainer-Dewar J."/>
            <person name="Goldberg J."/>
            <person name="Griggs A."/>
            <person name="Gujja S."/>
            <person name="Hansen M."/>
            <person name="Howarth C."/>
            <person name="Imamovic A."/>
            <person name="Ireland A."/>
            <person name="Larimer J."/>
            <person name="McCowan C."/>
            <person name="Murphy C."/>
            <person name="Pearson M."/>
            <person name="Poon T.W."/>
            <person name="Priest M."/>
            <person name="Roberts A."/>
            <person name="Saif S."/>
            <person name="Shea T."/>
            <person name="Sisk P."/>
            <person name="Sykes S."/>
            <person name="Wortman J."/>
            <person name="Nusbaum C."/>
            <person name="Birren B."/>
        </authorList>
    </citation>
    <scope>NUCLEOTIDE SEQUENCE [LARGE SCALE GENOMIC DNA]</scope>
    <source>
        <strain evidence="8">CM1001059</strain>
    </source>
</reference>
<evidence type="ECO:0000256" key="3">
    <source>
        <dbReference type="ARBA" id="ARBA00022692"/>
    </source>
</evidence>
<dbReference type="Proteomes" id="UP000075902">
    <property type="component" value="Unassembled WGS sequence"/>
</dbReference>
<accession>A0A182UIM4</accession>
<feature type="transmembrane region" description="Helical" evidence="6">
    <location>
        <begin position="352"/>
        <end position="375"/>
    </location>
</feature>
<feature type="transmembrane region" description="Helical" evidence="6">
    <location>
        <begin position="750"/>
        <end position="773"/>
    </location>
</feature>
<evidence type="ECO:0008006" key="9">
    <source>
        <dbReference type="Google" id="ProtNLM"/>
    </source>
</evidence>
<dbReference type="VEuPathDB" id="VectorBase:AMEC021083"/>
<evidence type="ECO:0000313" key="8">
    <source>
        <dbReference type="Proteomes" id="UP000075902"/>
    </source>
</evidence>
<feature type="transmembrane region" description="Helical" evidence="6">
    <location>
        <begin position="238"/>
        <end position="260"/>
    </location>
</feature>
<protein>
    <recommendedName>
        <fullName evidence="9">Gustatory receptor</fullName>
    </recommendedName>
</protein>
<keyword evidence="5 6" id="KW-0472">Membrane</keyword>
<feature type="transmembrane region" description="Helical" evidence="6">
    <location>
        <begin position="179"/>
        <end position="200"/>
    </location>
</feature>
<evidence type="ECO:0000256" key="4">
    <source>
        <dbReference type="ARBA" id="ARBA00022989"/>
    </source>
</evidence>
<evidence type="ECO:0000256" key="5">
    <source>
        <dbReference type="ARBA" id="ARBA00023136"/>
    </source>
</evidence>
<evidence type="ECO:0000256" key="1">
    <source>
        <dbReference type="ARBA" id="ARBA00004651"/>
    </source>
</evidence>
<evidence type="ECO:0000256" key="6">
    <source>
        <dbReference type="SAM" id="Phobius"/>
    </source>
</evidence>
<keyword evidence="4 6" id="KW-1133">Transmembrane helix</keyword>
<feature type="transmembrane region" description="Helical" evidence="6">
    <location>
        <begin position="29"/>
        <end position="50"/>
    </location>
</feature>
<dbReference type="InterPro" id="IPR013604">
    <property type="entry name" value="7TM_chemorcpt"/>
</dbReference>
<feature type="transmembrane region" description="Helical" evidence="6">
    <location>
        <begin position="843"/>
        <end position="863"/>
    </location>
</feature>
<feature type="transmembrane region" description="Helical" evidence="6">
    <location>
        <begin position="146"/>
        <end position="170"/>
    </location>
</feature>